<dbReference type="InParanoid" id="A0A0D0E118"/>
<dbReference type="AlphaFoldDB" id="A0A0D0E118"/>
<gene>
    <name evidence="1" type="ORF">PAXRUDRAFT_144328</name>
</gene>
<proteinExistence type="predicted"/>
<name>A0A0D0E118_9AGAM</name>
<evidence type="ECO:0000313" key="1">
    <source>
        <dbReference type="EMBL" id="KIK93774.1"/>
    </source>
</evidence>
<accession>A0A0D0E118</accession>
<dbReference type="STRING" id="930991.A0A0D0E118"/>
<reference evidence="2" key="2">
    <citation type="submission" date="2015-01" db="EMBL/GenBank/DDBJ databases">
        <title>Evolutionary Origins and Diversification of the Mycorrhizal Mutualists.</title>
        <authorList>
            <consortium name="DOE Joint Genome Institute"/>
            <consortium name="Mycorrhizal Genomics Consortium"/>
            <person name="Kohler A."/>
            <person name="Kuo A."/>
            <person name="Nagy L.G."/>
            <person name="Floudas D."/>
            <person name="Copeland A."/>
            <person name="Barry K.W."/>
            <person name="Cichocki N."/>
            <person name="Veneault-Fourrey C."/>
            <person name="LaButti K."/>
            <person name="Lindquist E.A."/>
            <person name="Lipzen A."/>
            <person name="Lundell T."/>
            <person name="Morin E."/>
            <person name="Murat C."/>
            <person name="Riley R."/>
            <person name="Ohm R."/>
            <person name="Sun H."/>
            <person name="Tunlid A."/>
            <person name="Henrissat B."/>
            <person name="Grigoriev I.V."/>
            <person name="Hibbett D.S."/>
            <person name="Martin F."/>
        </authorList>
    </citation>
    <scope>NUCLEOTIDE SEQUENCE [LARGE SCALE GENOMIC DNA]</scope>
    <source>
        <strain evidence="2">Ve08.2h10</strain>
    </source>
</reference>
<organism evidence="1 2">
    <name type="scientific">Paxillus rubicundulus Ve08.2h10</name>
    <dbReference type="NCBI Taxonomy" id="930991"/>
    <lineage>
        <taxon>Eukaryota</taxon>
        <taxon>Fungi</taxon>
        <taxon>Dikarya</taxon>
        <taxon>Basidiomycota</taxon>
        <taxon>Agaricomycotina</taxon>
        <taxon>Agaricomycetes</taxon>
        <taxon>Agaricomycetidae</taxon>
        <taxon>Boletales</taxon>
        <taxon>Paxilineae</taxon>
        <taxon>Paxillaceae</taxon>
        <taxon>Paxillus</taxon>
    </lineage>
</organism>
<sequence>MYVYEEHVCDDTIKKCLKQTHADVVEGRSGQTEHTPSLGGSVSLMTKMIQSDQEAPASNSEGLRATTGRSPSQGLICIAHKASFNIQQQYSPITIKEILDYSHAEAWLGSFYETAIQCLYDDLELYQLLDLDADGIDDPDFSQAEEILVV</sequence>
<reference evidence="1 2" key="1">
    <citation type="submission" date="2014-04" db="EMBL/GenBank/DDBJ databases">
        <authorList>
            <consortium name="DOE Joint Genome Institute"/>
            <person name="Kuo A."/>
            <person name="Kohler A."/>
            <person name="Jargeat P."/>
            <person name="Nagy L.G."/>
            <person name="Floudas D."/>
            <person name="Copeland A."/>
            <person name="Barry K.W."/>
            <person name="Cichocki N."/>
            <person name="Veneault-Fourrey C."/>
            <person name="LaButti K."/>
            <person name="Lindquist E.A."/>
            <person name="Lipzen A."/>
            <person name="Lundell T."/>
            <person name="Morin E."/>
            <person name="Murat C."/>
            <person name="Sun H."/>
            <person name="Tunlid A."/>
            <person name="Henrissat B."/>
            <person name="Grigoriev I.V."/>
            <person name="Hibbett D.S."/>
            <person name="Martin F."/>
            <person name="Nordberg H.P."/>
            <person name="Cantor M.N."/>
            <person name="Hua S.X."/>
        </authorList>
    </citation>
    <scope>NUCLEOTIDE SEQUENCE [LARGE SCALE GENOMIC DNA]</scope>
    <source>
        <strain evidence="1 2">Ve08.2h10</strain>
    </source>
</reference>
<dbReference type="OrthoDB" id="2675519at2759"/>
<evidence type="ECO:0000313" key="2">
    <source>
        <dbReference type="Proteomes" id="UP000054538"/>
    </source>
</evidence>
<dbReference type="Proteomes" id="UP000054538">
    <property type="component" value="Unassembled WGS sequence"/>
</dbReference>
<dbReference type="EMBL" id="KN825156">
    <property type="protein sequence ID" value="KIK93774.1"/>
    <property type="molecule type" value="Genomic_DNA"/>
</dbReference>
<protein>
    <submittedName>
        <fullName evidence="1">Uncharacterized protein</fullName>
    </submittedName>
</protein>
<dbReference type="HOGENOM" id="CLU_1741177_0_0_1"/>
<keyword evidence="2" id="KW-1185">Reference proteome</keyword>